<keyword evidence="9" id="KW-1003">Cell membrane</keyword>
<comment type="similarity">
    <text evidence="9">Belongs to the glycosyltransferase group 1 family.</text>
</comment>
<feature type="site" description="Transition state stabilizer" evidence="8">
    <location>
        <position position="219"/>
    </location>
</feature>
<keyword evidence="9" id="KW-0448">Lipopolysaccharide biosynthesis</keyword>
<dbReference type="GO" id="GO:0009245">
    <property type="term" value="P:lipid A biosynthetic process"/>
    <property type="evidence" value="ECO:0007669"/>
    <property type="project" value="TreeGrafter"/>
</dbReference>
<dbReference type="GO" id="GO:0009244">
    <property type="term" value="P:lipopolysaccharide core region biosynthetic process"/>
    <property type="evidence" value="ECO:0007669"/>
    <property type="project" value="UniProtKB-UniRule"/>
</dbReference>
<evidence type="ECO:0000256" key="6">
    <source>
        <dbReference type="ARBA" id="ARBA00049183"/>
    </source>
</evidence>
<gene>
    <name evidence="11" type="ORF">NG895_27400</name>
</gene>
<dbReference type="EC" id="2.4.99.12" evidence="2 9"/>
<dbReference type="GO" id="GO:0043842">
    <property type="term" value="F:Kdo transferase activity"/>
    <property type="evidence" value="ECO:0007669"/>
    <property type="project" value="UniProtKB-EC"/>
</dbReference>
<evidence type="ECO:0000313" key="12">
    <source>
        <dbReference type="Proteomes" id="UP001155241"/>
    </source>
</evidence>
<sequence>MRRLESYLLNTLYAVVAILCTPLLLWAAATKGKYREGWMAKLLGQVPQCDASRPRAWIHAVSVGEVNLLATTIGELANRRPDLEVVISTTTKTGFDLANRKYGADHTVFYCPLDFSWAVRRAMRRVNPTLLVLAELELWPNLIAAAQQHGAQVAIINGRLSDNSYRGYSRIGWLVGRVLRQVDLIAAQDGTTADRFRQLRNRAKAEHQSDAVVVTGSLKYDGASTDRTNSRTTALRELFGLTDQDIVWLVGSTQAPEEQLATEIFSRLHDRYPELKLVVVPRHPERFDEVAAVLDASGLDWQRRSERSEPSAHRSPSPALLVDTVGELGAWWGTADIGFVGGSFGDRGGQNMIEPAAYGVATCFGPNTWNFRDIVAALLAADAAQVVADRAELERFVERCLTDRQFAHDLGARAQAFVTTQLGATSRTVDLLERLLPTAADQTQAAA</sequence>
<dbReference type="Gene3D" id="3.40.50.11720">
    <property type="entry name" value="3-Deoxy-D-manno-octulosonic-acid transferase, N-terminal domain"/>
    <property type="match status" value="1"/>
</dbReference>
<dbReference type="GO" id="GO:0005886">
    <property type="term" value="C:plasma membrane"/>
    <property type="evidence" value="ECO:0007669"/>
    <property type="project" value="UniProtKB-SubCell"/>
</dbReference>
<evidence type="ECO:0000256" key="9">
    <source>
        <dbReference type="RuleBase" id="RU365103"/>
    </source>
</evidence>
<keyword evidence="9" id="KW-1133">Transmembrane helix</keyword>
<dbReference type="RefSeq" id="WP_252855758.1">
    <property type="nucleotide sequence ID" value="NZ_JAMXLR010000092.1"/>
</dbReference>
<protein>
    <recommendedName>
        <fullName evidence="3 9">3-deoxy-D-manno-octulosonic acid transferase</fullName>
        <shortName evidence="9">Kdo transferase</shortName>
        <ecNumber evidence="2 9">2.4.99.12</ecNumber>
    </recommendedName>
    <alternativeName>
        <fullName evidence="5 9">Lipid IV(A) 3-deoxy-D-manno-octulosonic acid transferase</fullName>
    </alternativeName>
</protein>
<dbReference type="Proteomes" id="UP001155241">
    <property type="component" value="Unassembled WGS sequence"/>
</dbReference>
<comment type="function">
    <text evidence="9">Involved in lipopolysaccharide (LPS) biosynthesis. Catalyzes the transfer of 3-deoxy-D-manno-octulosonate (Kdo) residue(s) from CMP-Kdo to lipid IV(A), the tetraacyldisaccharide-1,4'-bisphosphate precursor of lipid A.</text>
</comment>
<evidence type="ECO:0000256" key="4">
    <source>
        <dbReference type="ARBA" id="ARBA00022679"/>
    </source>
</evidence>
<keyword evidence="9" id="KW-0472">Membrane</keyword>
<evidence type="ECO:0000259" key="10">
    <source>
        <dbReference type="Pfam" id="PF04413"/>
    </source>
</evidence>
<name>A0A9X2FG32_9BACT</name>
<evidence type="ECO:0000256" key="1">
    <source>
        <dbReference type="ARBA" id="ARBA00004713"/>
    </source>
</evidence>
<feature type="site" description="Transition state stabilizer" evidence="8">
    <location>
        <position position="135"/>
    </location>
</feature>
<evidence type="ECO:0000256" key="3">
    <source>
        <dbReference type="ARBA" id="ARBA00019077"/>
    </source>
</evidence>
<dbReference type="Pfam" id="PF04413">
    <property type="entry name" value="Glycos_transf_N"/>
    <property type="match status" value="1"/>
</dbReference>
<evidence type="ECO:0000313" key="11">
    <source>
        <dbReference type="EMBL" id="MCO6047648.1"/>
    </source>
</evidence>
<evidence type="ECO:0000256" key="7">
    <source>
        <dbReference type="PIRSR" id="PIRSR639901-1"/>
    </source>
</evidence>
<keyword evidence="12" id="KW-1185">Reference proteome</keyword>
<accession>A0A9X2FG32</accession>
<evidence type="ECO:0000256" key="5">
    <source>
        <dbReference type="ARBA" id="ARBA00031445"/>
    </source>
</evidence>
<feature type="active site" description="Proton acceptor" evidence="7">
    <location>
        <position position="65"/>
    </location>
</feature>
<comment type="catalytic activity">
    <reaction evidence="6 9">
        <text>lipid IVA (E. coli) + CMP-3-deoxy-beta-D-manno-octulosonate = alpha-Kdo-(2-&gt;6)-lipid IVA (E. coli) + CMP + H(+)</text>
        <dbReference type="Rhea" id="RHEA:28066"/>
        <dbReference type="ChEBI" id="CHEBI:15378"/>
        <dbReference type="ChEBI" id="CHEBI:58603"/>
        <dbReference type="ChEBI" id="CHEBI:60364"/>
        <dbReference type="ChEBI" id="CHEBI:60377"/>
        <dbReference type="ChEBI" id="CHEBI:85987"/>
        <dbReference type="EC" id="2.4.99.12"/>
    </reaction>
</comment>
<comment type="subcellular location">
    <subcellularLocation>
        <location evidence="9">Cell membrane</location>
    </subcellularLocation>
</comment>
<evidence type="ECO:0000256" key="2">
    <source>
        <dbReference type="ARBA" id="ARBA00012621"/>
    </source>
</evidence>
<reference evidence="11" key="1">
    <citation type="submission" date="2022-06" db="EMBL/GenBank/DDBJ databases">
        <title>Aeoliella straminimaris, a novel planctomycete from sediments.</title>
        <authorList>
            <person name="Vitorino I.R."/>
            <person name="Lage O.M."/>
        </authorList>
    </citation>
    <scope>NUCLEOTIDE SEQUENCE</scope>
    <source>
        <strain evidence="11">ICT_H6.2</strain>
    </source>
</reference>
<comment type="caution">
    <text evidence="11">The sequence shown here is derived from an EMBL/GenBank/DDBJ whole genome shotgun (WGS) entry which is preliminary data.</text>
</comment>
<dbReference type="Gene3D" id="3.40.50.2000">
    <property type="entry name" value="Glycogen Phosphorylase B"/>
    <property type="match status" value="1"/>
</dbReference>
<dbReference type="InterPro" id="IPR007507">
    <property type="entry name" value="Glycos_transf_N"/>
</dbReference>
<keyword evidence="4 9" id="KW-0808">Transferase</keyword>
<dbReference type="PANTHER" id="PTHR42755">
    <property type="entry name" value="3-DEOXY-MANNO-OCTULOSONATE CYTIDYLYLTRANSFERASE"/>
    <property type="match status" value="1"/>
</dbReference>
<dbReference type="SUPFAM" id="SSF53756">
    <property type="entry name" value="UDP-Glycosyltransferase/glycogen phosphorylase"/>
    <property type="match status" value="1"/>
</dbReference>
<dbReference type="InterPro" id="IPR039901">
    <property type="entry name" value="Kdotransferase"/>
</dbReference>
<dbReference type="AlphaFoldDB" id="A0A9X2FG32"/>
<dbReference type="EMBL" id="JAMXLR010000092">
    <property type="protein sequence ID" value="MCO6047648.1"/>
    <property type="molecule type" value="Genomic_DNA"/>
</dbReference>
<feature type="transmembrane region" description="Helical" evidence="9">
    <location>
        <begin position="7"/>
        <end position="29"/>
    </location>
</feature>
<dbReference type="InterPro" id="IPR038107">
    <property type="entry name" value="Glycos_transf_N_sf"/>
</dbReference>
<organism evidence="11 12">
    <name type="scientific">Aeoliella straminimaris</name>
    <dbReference type="NCBI Taxonomy" id="2954799"/>
    <lineage>
        <taxon>Bacteria</taxon>
        <taxon>Pseudomonadati</taxon>
        <taxon>Planctomycetota</taxon>
        <taxon>Planctomycetia</taxon>
        <taxon>Pirellulales</taxon>
        <taxon>Lacipirellulaceae</taxon>
        <taxon>Aeoliella</taxon>
    </lineage>
</organism>
<dbReference type="PANTHER" id="PTHR42755:SF1">
    <property type="entry name" value="3-DEOXY-D-MANNO-OCTULOSONIC ACID TRANSFERASE, MITOCHONDRIAL-RELATED"/>
    <property type="match status" value="1"/>
</dbReference>
<feature type="domain" description="3-deoxy-D-manno-octulosonic-acid transferase N-terminal" evidence="10">
    <location>
        <begin position="44"/>
        <end position="221"/>
    </location>
</feature>
<comment type="pathway">
    <text evidence="1 9">Bacterial outer membrane biogenesis; LPS core biosynthesis.</text>
</comment>
<evidence type="ECO:0000256" key="8">
    <source>
        <dbReference type="PIRSR" id="PIRSR639901-2"/>
    </source>
</evidence>
<keyword evidence="9" id="KW-0812">Transmembrane</keyword>
<proteinExistence type="inferred from homology"/>